<evidence type="ECO:0000313" key="24">
    <source>
        <dbReference type="Proteomes" id="UP000219058"/>
    </source>
</evidence>
<keyword evidence="4 14" id="KW-0418">Kinase</keyword>
<reference evidence="17 26" key="8">
    <citation type="submission" date="2017-11" db="EMBL/GenBank/DDBJ databases">
        <title>Genome sequencing of Prevotella intermedia KCOM 2698.</title>
        <authorList>
            <person name="Kook J.-K."/>
            <person name="Park S.-N."/>
            <person name="Lim Y.K."/>
        </authorList>
    </citation>
    <scope>NUCLEOTIDE SEQUENCE [LARGE SCALE GENOMIC DNA]</scope>
    <source>
        <strain evidence="17 26">KCOM 2698</strain>
    </source>
</reference>
<dbReference type="EMBL" id="PESN01000002">
    <property type="protein sequence ID" value="PIN27654.1"/>
    <property type="molecule type" value="Genomic_DNA"/>
</dbReference>
<dbReference type="FunFam" id="3.40.50.300:FF:000659">
    <property type="entry name" value="Deoxyguanosine kinase"/>
    <property type="match status" value="1"/>
</dbReference>
<evidence type="ECO:0000313" key="28">
    <source>
        <dbReference type="Proteomes" id="UP000229630"/>
    </source>
</evidence>
<dbReference type="PANTHER" id="PTHR10513">
    <property type="entry name" value="DEOXYNUCLEOSIDE KINASE"/>
    <property type="match status" value="1"/>
</dbReference>
<dbReference type="Proteomes" id="UP000283868">
    <property type="component" value="Unassembled WGS sequence"/>
</dbReference>
<keyword evidence="33" id="KW-1185">Reference proteome</keyword>
<evidence type="ECO:0000313" key="11">
    <source>
        <dbReference type="EMBL" id="BAU19214.1"/>
    </source>
</evidence>
<dbReference type="EMBL" id="PENG01000003">
    <property type="protein sequence ID" value="PJI26047.1"/>
    <property type="molecule type" value="Genomic_DNA"/>
</dbReference>
<dbReference type="EMBL" id="NSLY01000043">
    <property type="protein sequence ID" value="PDP58456.1"/>
    <property type="molecule type" value="Genomic_DNA"/>
</dbReference>
<evidence type="ECO:0000313" key="15">
    <source>
        <dbReference type="EMBL" id="PIN27654.1"/>
    </source>
</evidence>
<dbReference type="PANTHER" id="PTHR10513:SF35">
    <property type="entry name" value="DEOXYADENOSINE KINASE"/>
    <property type="match status" value="1"/>
</dbReference>
<evidence type="ECO:0000313" key="30">
    <source>
        <dbReference type="Proteomes" id="UP000230046"/>
    </source>
</evidence>
<evidence type="ECO:0000313" key="26">
    <source>
        <dbReference type="Proteomes" id="UP000229102"/>
    </source>
</evidence>
<dbReference type="GO" id="GO:0005737">
    <property type="term" value="C:cytoplasm"/>
    <property type="evidence" value="ECO:0007669"/>
    <property type="project" value="TreeGrafter"/>
</dbReference>
<evidence type="ECO:0000256" key="2">
    <source>
        <dbReference type="ARBA" id="ARBA00022679"/>
    </source>
</evidence>
<evidence type="ECO:0000313" key="19">
    <source>
        <dbReference type="EMBL" id="PJI26047.1"/>
    </source>
</evidence>
<dbReference type="EMBL" id="PEKN01000002">
    <property type="protein sequence ID" value="PIK19699.1"/>
    <property type="molecule type" value="Genomic_DNA"/>
</dbReference>
<evidence type="ECO:0000313" key="17">
    <source>
        <dbReference type="EMBL" id="PJI19264.1"/>
    </source>
</evidence>
<evidence type="ECO:0000256" key="5">
    <source>
        <dbReference type="ARBA" id="ARBA00022840"/>
    </source>
</evidence>
<reference evidence="15 31" key="7">
    <citation type="submission" date="2017-11" db="EMBL/GenBank/DDBJ databases">
        <title>Genome sequencing of Prevotella intermedia KCOM 2069.</title>
        <authorList>
            <person name="Kook J.-K."/>
            <person name="Park S.-N."/>
            <person name="Lim Y.K."/>
        </authorList>
    </citation>
    <scope>NUCLEOTIDE SEQUENCE [LARGE SCALE GENOMIC DNA]</scope>
    <source>
        <strain evidence="15 31">KCOM 2069</strain>
    </source>
</reference>
<dbReference type="EMBL" id="PENG01000002">
    <property type="protein sequence ID" value="PJI26071.1"/>
    <property type="molecule type" value="Genomic_DNA"/>
</dbReference>
<feature type="binding site" evidence="7">
    <location>
        <begin position="7"/>
        <end position="15"/>
    </location>
    <ligand>
        <name>ATP</name>
        <dbReference type="ChEBI" id="CHEBI:30616"/>
    </ligand>
</feature>
<organism evidence="14 30">
    <name type="scientific">Prevotella intermedia</name>
    <dbReference type="NCBI Taxonomy" id="28131"/>
    <lineage>
        <taxon>Bacteria</taxon>
        <taxon>Pseudomonadati</taxon>
        <taxon>Bacteroidota</taxon>
        <taxon>Bacteroidia</taxon>
        <taxon>Bacteroidales</taxon>
        <taxon>Prevotellaceae</taxon>
        <taxon>Prevotella</taxon>
    </lineage>
</organism>
<keyword evidence="2" id="KW-0808">Transferase</keyword>
<dbReference type="Proteomes" id="UP000229884">
    <property type="component" value="Unassembled WGS sequence"/>
</dbReference>
<accession>A0A0H5BA07</accession>
<dbReference type="InterPro" id="IPR027417">
    <property type="entry name" value="P-loop_NTPase"/>
</dbReference>
<feature type="active site" description="Proton acceptor" evidence="6">
    <location>
        <position position="78"/>
    </location>
</feature>
<dbReference type="Proteomes" id="UP000229111">
    <property type="component" value="Unassembled WGS sequence"/>
</dbReference>
<reference evidence="13 27" key="4">
    <citation type="submission" date="2017-11" db="EMBL/GenBank/DDBJ databases">
        <title>Genome sequencing of Prevotella intermedia KCOM 1101.</title>
        <authorList>
            <person name="Kook J.-K."/>
            <person name="Park S.-N."/>
            <person name="Lim Y.K."/>
        </authorList>
    </citation>
    <scope>NUCLEOTIDE SEQUENCE [LARGE SCALE GENOMIC DNA]</scope>
    <source>
        <strain evidence="13 27">KCOM 1101</strain>
    </source>
</reference>
<reference evidence="12 24" key="3">
    <citation type="submission" date="2017-09" db="EMBL/GenBank/DDBJ databases">
        <title>Phase variable restriction modification systems are present in the genome sequences of periodontal pathogens Prevotella intermedia, Tannerella forsythia and Porphyromonas gingivalis.</title>
        <authorList>
            <person name="Haigh R.D."/>
            <person name="Crawford L."/>
            <person name="Ralph J."/>
            <person name="Wanford J."/>
            <person name="Vartoukian S.R."/>
            <person name="Hijazib K."/>
            <person name="Wade W."/>
            <person name="Oggioni M.R."/>
        </authorList>
    </citation>
    <scope>NUCLEOTIDE SEQUENCE [LARGE SCALE GENOMIC DNA]</scope>
    <source>
        <strain evidence="12 24">WW2834</strain>
    </source>
</reference>
<evidence type="ECO:0000313" key="33">
    <source>
        <dbReference type="Proteomes" id="UP000283868"/>
    </source>
</evidence>
<dbReference type="Proteomes" id="UP000219058">
    <property type="component" value="Unassembled WGS sequence"/>
</dbReference>
<dbReference type="AlphaFoldDB" id="A0A0H5BA07"/>
<reference evidence="19 29" key="9">
    <citation type="submission" date="2017-11" db="EMBL/GenBank/DDBJ databases">
        <title>Genome sequencing of Prevotella intermedia KCOM 2832.</title>
        <authorList>
            <person name="Kook J.-K."/>
            <person name="Park S.-N."/>
            <person name="Lim Y.K."/>
        </authorList>
    </citation>
    <scope>NUCLEOTIDE SEQUENCE [LARGE SCALE GENOMIC DNA]</scope>
    <source>
        <strain evidence="19 29">KCOM 2832</strain>
    </source>
</reference>
<comment type="similarity">
    <text evidence="1">Belongs to the DCK/DGK family.</text>
</comment>
<dbReference type="InterPro" id="IPR031314">
    <property type="entry name" value="DNK_dom"/>
</dbReference>
<dbReference type="EMBL" id="PENH01000002">
    <property type="protein sequence ID" value="PJI24021.1"/>
    <property type="molecule type" value="Genomic_DNA"/>
</dbReference>
<dbReference type="EMBL" id="PEKM01000002">
    <property type="protein sequence ID" value="PIK17517.1"/>
    <property type="molecule type" value="Genomic_DNA"/>
</dbReference>
<evidence type="ECO:0000256" key="7">
    <source>
        <dbReference type="PIRSR" id="PIRSR000705-3"/>
    </source>
</evidence>
<sequence>MHIAIAGNIGSGKTTLTTMLAKRYGWQPRYESVEYNPYLDDYYKNIKRWSFAMEVFFLKERFKDLLEISQSNADVIQDRSIYEGVYVFTANNYAMGNLDDRDYETYMELFEDMTDAVRYPDLMLYLRASVSHLVENIEKRGRDYEQRMPLDYLENINKRYDEFIQTQYKGRVLTIDVDNLDYQHNPKDFGFITDKIDRELFGLF</sequence>
<evidence type="ECO:0000256" key="3">
    <source>
        <dbReference type="ARBA" id="ARBA00022741"/>
    </source>
</evidence>
<evidence type="ECO:0000313" key="20">
    <source>
        <dbReference type="EMBL" id="PJI26071.1"/>
    </source>
</evidence>
<dbReference type="EMBL" id="AP014598">
    <property type="protein sequence ID" value="BAU19214.1"/>
    <property type="molecule type" value="Genomic_DNA"/>
</dbReference>
<dbReference type="CDD" id="cd01673">
    <property type="entry name" value="dNK"/>
    <property type="match status" value="1"/>
</dbReference>
<reference evidence="14 30" key="5">
    <citation type="submission" date="2017-11" db="EMBL/GenBank/DDBJ databases">
        <title>Genome sequencing of Prevotella intermedia KCOM 1653.</title>
        <authorList>
            <person name="Kook J.-K."/>
            <person name="Park S.-N."/>
            <person name="Lim Y.K."/>
        </authorList>
    </citation>
    <scope>NUCLEOTIDE SEQUENCE [LARGE SCALE GENOMIC DNA]</scope>
    <source>
        <strain evidence="14 30">KCOM 1653</strain>
    </source>
</reference>
<dbReference type="Proteomes" id="UP000230046">
    <property type="component" value="Unassembled WGS sequence"/>
</dbReference>
<dbReference type="Proteomes" id="UP000231201">
    <property type="component" value="Unassembled WGS sequence"/>
</dbReference>
<dbReference type="Proteomes" id="UP000228641">
    <property type="component" value="Unassembled WGS sequence"/>
</dbReference>
<dbReference type="Proteomes" id="UP000067008">
    <property type="component" value="Chromosome 1"/>
</dbReference>
<dbReference type="InterPro" id="IPR050566">
    <property type="entry name" value="Deoxyribonucleoside_kinase"/>
</dbReference>
<dbReference type="OMA" id="FQMNADI"/>
<evidence type="ECO:0000313" key="18">
    <source>
        <dbReference type="EMBL" id="PJI24021.1"/>
    </source>
</evidence>
<evidence type="ECO:0000313" key="13">
    <source>
        <dbReference type="EMBL" id="PIK17517.1"/>
    </source>
</evidence>
<keyword evidence="3 7" id="KW-0547">Nucleotide-binding</keyword>
<reference evidence="18 32" key="10">
    <citation type="submission" date="2017-11" db="EMBL/GenBank/DDBJ databases">
        <title>Genome sequencing of Prevotella intermedia KCOM 2833.</title>
        <authorList>
            <person name="Kook J.-K."/>
            <person name="Park S.-N."/>
            <person name="Lim Y.K."/>
        </authorList>
    </citation>
    <scope>NUCLEOTIDE SEQUENCE [LARGE SCALE GENOMIC DNA]</scope>
    <source>
        <strain evidence="18 32">KCOM 2833</strain>
    </source>
</reference>
<reference evidence="10 22" key="1">
    <citation type="submission" date="2015-07" db="EMBL/GenBank/DDBJ databases">
        <title>Complete genome sequence of Prevotella intermedia strain 17-2.</title>
        <authorList>
            <person name="Nambu T."/>
        </authorList>
    </citation>
    <scope>NUCLEOTIDE SEQUENCE [LARGE SCALE GENOMIC DNA]</scope>
    <source>
        <strain evidence="10 22">17-2</strain>
    </source>
</reference>
<evidence type="ECO:0000256" key="6">
    <source>
        <dbReference type="PIRSR" id="PIRSR000705-1"/>
    </source>
</evidence>
<evidence type="ECO:0000313" key="14">
    <source>
        <dbReference type="EMBL" id="PIK19699.1"/>
    </source>
</evidence>
<dbReference type="Gene3D" id="3.40.50.300">
    <property type="entry name" value="P-loop containing nucleotide triphosphate hydrolases"/>
    <property type="match status" value="1"/>
</dbReference>
<evidence type="ECO:0000313" key="29">
    <source>
        <dbReference type="Proteomes" id="UP000229884"/>
    </source>
</evidence>
<evidence type="ECO:0000313" key="31">
    <source>
        <dbReference type="Proteomes" id="UP000230500"/>
    </source>
</evidence>
<dbReference type="GO" id="GO:0019136">
    <property type="term" value="F:deoxynucleoside kinase activity"/>
    <property type="evidence" value="ECO:0007669"/>
    <property type="project" value="InterPro"/>
</dbReference>
<evidence type="ECO:0000313" key="27">
    <source>
        <dbReference type="Proteomes" id="UP000229111"/>
    </source>
</evidence>
<keyword evidence="5 7" id="KW-0067">ATP-binding</keyword>
<dbReference type="Proteomes" id="UP000229102">
    <property type="component" value="Unassembled WGS sequence"/>
</dbReference>
<evidence type="ECO:0000313" key="22">
    <source>
        <dbReference type="Proteomes" id="UP000067008"/>
    </source>
</evidence>
<gene>
    <name evidence="12" type="ORF">CLI71_11360</name>
    <name evidence="13" type="ORF">CTI16_11075</name>
    <name evidence="14" type="ORF">CTI18_12545</name>
    <name evidence="17" type="ORF">CTM53_12025</name>
    <name evidence="20" type="ORF">CTM58_09915</name>
    <name evidence="19" type="ORF">CTM58_13590</name>
    <name evidence="18" type="ORF">CTM59_07620</name>
    <name evidence="9" type="ORF">CTM62_12170</name>
    <name evidence="16" type="ORF">CUB97_10440</name>
    <name evidence="15" type="ORF">CUC04_09885</name>
    <name evidence="21" type="ORF">D2S45_04715</name>
    <name evidence="10" type="ORF">PI172_2354</name>
    <name evidence="11" type="ORF">PIOMA14_II_0710</name>
</gene>
<reference evidence="21 33" key="12">
    <citation type="submission" date="2018-08" db="EMBL/GenBank/DDBJ databases">
        <title>Comparative analysis of Prevotella intermedia strains.</title>
        <authorList>
            <person name="Moon J.-H."/>
            <person name="Lee J.-H."/>
        </authorList>
    </citation>
    <scope>NUCLEOTIDE SEQUENCE [LARGE SCALE GENOMIC DNA]</scope>
    <source>
        <strain evidence="21 33">ATCC 15033</strain>
    </source>
</reference>
<evidence type="ECO:0000313" key="23">
    <source>
        <dbReference type="Proteomes" id="UP000217431"/>
    </source>
</evidence>
<feature type="domain" description="Deoxynucleoside kinase" evidence="8">
    <location>
        <begin position="3"/>
        <end position="197"/>
    </location>
</feature>
<evidence type="ECO:0000313" key="16">
    <source>
        <dbReference type="EMBL" id="PJE98787.1"/>
    </source>
</evidence>
<dbReference type="Proteomes" id="UP000229630">
    <property type="component" value="Chromosome 2"/>
</dbReference>
<evidence type="ECO:0000313" key="21">
    <source>
        <dbReference type="EMBL" id="RRF87623.1"/>
    </source>
</evidence>
<evidence type="ECO:0000259" key="8">
    <source>
        <dbReference type="Pfam" id="PF01712"/>
    </source>
</evidence>
<dbReference type="GeneID" id="34517171"/>
<reference evidence="11 23" key="2">
    <citation type="journal article" date="2016" name="DNA Res.">
        <title>The complete genome sequencing of Prevotella intermedia strain OMA14 and a subsequent fine-scale, intra-species genomic comparison reveal an unusual amplification of conjugative and mobile transposons and identify a novel Prevotella-lineage-specific repeat.</title>
        <authorList>
            <person name="Naito M."/>
            <person name="Ogura Y."/>
            <person name="Itoh T."/>
            <person name="Shoji M."/>
            <person name="Okamoto M."/>
            <person name="Hayashi T."/>
            <person name="Nakayama K."/>
        </authorList>
    </citation>
    <scope>NUCLEOTIDE SEQUENCE [LARGE SCALE GENOMIC DNA]</scope>
    <source>
        <strain evidence="11 23">OMA14</strain>
    </source>
</reference>
<dbReference type="SUPFAM" id="SSF52540">
    <property type="entry name" value="P-loop containing nucleoside triphosphate hydrolases"/>
    <property type="match status" value="1"/>
</dbReference>
<dbReference type="InterPro" id="IPR002624">
    <property type="entry name" value="DCK/DGK"/>
</dbReference>
<evidence type="ECO:0000313" key="10">
    <source>
        <dbReference type="EMBL" id="BAR97082.1"/>
    </source>
</evidence>
<dbReference type="EMBL" id="AP014926">
    <property type="protein sequence ID" value="BAR97082.1"/>
    <property type="molecule type" value="Genomic_DNA"/>
</dbReference>
<evidence type="ECO:0000256" key="1">
    <source>
        <dbReference type="ARBA" id="ARBA00007420"/>
    </source>
</evidence>
<dbReference type="Proteomes" id="UP000230500">
    <property type="component" value="Unassembled WGS sequence"/>
</dbReference>
<reference evidence="9 28" key="11">
    <citation type="submission" date="2017-11" db="EMBL/GenBank/DDBJ databases">
        <title>Genome sequencing of Prevotella intermedia KCOM 2837.</title>
        <authorList>
            <person name="Kook J.-K."/>
            <person name="Park S.-N."/>
            <person name="Lim Y.K."/>
        </authorList>
    </citation>
    <scope>NUCLEOTIDE SEQUENCE [LARGE SCALE GENOMIC DNA]</scope>
    <source>
        <strain evidence="9 28">KCOM 2837</strain>
    </source>
</reference>
<evidence type="ECO:0000313" key="25">
    <source>
        <dbReference type="Proteomes" id="UP000228641"/>
    </source>
</evidence>
<evidence type="ECO:0000256" key="4">
    <source>
        <dbReference type="ARBA" id="ARBA00022777"/>
    </source>
</evidence>
<dbReference type="Proteomes" id="UP000217431">
    <property type="component" value="Chromosome II"/>
</dbReference>
<dbReference type="EMBL" id="CP024724">
    <property type="protein sequence ID" value="ATV27493.1"/>
    <property type="molecule type" value="Genomic_DNA"/>
</dbReference>
<name>A0A0H5BA07_PREIN</name>
<evidence type="ECO:0000313" key="32">
    <source>
        <dbReference type="Proteomes" id="UP000231201"/>
    </source>
</evidence>
<dbReference type="GO" id="GO:0005524">
    <property type="term" value="F:ATP binding"/>
    <property type="evidence" value="ECO:0007669"/>
    <property type="project" value="UniProtKB-KW"/>
</dbReference>
<reference evidence="16 25" key="6">
    <citation type="submission" date="2017-11" db="EMBL/GenBank/DDBJ databases">
        <title>Genome sequencing of Prevotella intermedia KCOM 1779.</title>
        <authorList>
            <person name="Kook J.-K."/>
            <person name="Park S.-N."/>
            <person name="Lim Y.K."/>
        </authorList>
    </citation>
    <scope>NUCLEOTIDE SEQUENCE [LARGE SCALE GENOMIC DNA]</scope>
    <source>
        <strain evidence="16 25">KCOM 1779</strain>
    </source>
</reference>
<dbReference type="Pfam" id="PF01712">
    <property type="entry name" value="dNK"/>
    <property type="match status" value="1"/>
</dbReference>
<protein>
    <submittedName>
        <fullName evidence="10">Deoxyadenosine kinase</fullName>
    </submittedName>
    <submittedName>
        <fullName evidence="11 14">Deoxynucleoside kinase</fullName>
    </submittedName>
</protein>
<dbReference type="STRING" id="28131.BWX40_11470"/>
<evidence type="ECO:0000313" key="9">
    <source>
        <dbReference type="EMBL" id="ATV27493.1"/>
    </source>
</evidence>
<dbReference type="EMBL" id="PENF01000002">
    <property type="protein sequence ID" value="PJI19264.1"/>
    <property type="molecule type" value="Genomic_DNA"/>
</dbReference>
<dbReference type="RefSeq" id="WP_014708512.1">
    <property type="nucleotide sequence ID" value="NZ_AP014598.1"/>
</dbReference>
<evidence type="ECO:0000313" key="12">
    <source>
        <dbReference type="EMBL" id="PDP58456.1"/>
    </source>
</evidence>
<dbReference type="EMBL" id="QXEN01000005">
    <property type="protein sequence ID" value="RRF87623.1"/>
    <property type="molecule type" value="Genomic_DNA"/>
</dbReference>
<proteinExistence type="inferred from homology"/>
<dbReference type="EMBL" id="PGGD01000002">
    <property type="protein sequence ID" value="PJE98787.1"/>
    <property type="molecule type" value="Genomic_DNA"/>
</dbReference>
<dbReference type="PATRIC" id="fig|28131.4.peg.456"/>
<dbReference type="PIRSF" id="PIRSF000705">
    <property type="entry name" value="DNK"/>
    <property type="match status" value="1"/>
</dbReference>